<comment type="caution">
    <text evidence="2">The sequence shown here is derived from an EMBL/GenBank/DDBJ whole genome shotgun (WGS) entry which is preliminary data.</text>
</comment>
<evidence type="ECO:0000313" key="2">
    <source>
        <dbReference type="EMBL" id="MBA0743126.1"/>
    </source>
</evidence>
<feature type="transmembrane region" description="Helical" evidence="1">
    <location>
        <begin position="6"/>
        <end position="28"/>
    </location>
</feature>
<gene>
    <name evidence="2" type="ORF">Gogos_005844</name>
</gene>
<sequence>MCQLSLTTLVLMWLWMGTLLIWDCGILLDRKIIID</sequence>
<protein>
    <submittedName>
        <fullName evidence="2">Uncharacterized protein</fullName>
    </submittedName>
</protein>
<proteinExistence type="predicted"/>
<keyword evidence="1" id="KW-0812">Transmembrane</keyword>
<organism evidence="2 3">
    <name type="scientific">Gossypium gossypioides</name>
    <name type="common">Mexican cotton</name>
    <name type="synonym">Selera gossypioides</name>
    <dbReference type="NCBI Taxonomy" id="34282"/>
    <lineage>
        <taxon>Eukaryota</taxon>
        <taxon>Viridiplantae</taxon>
        <taxon>Streptophyta</taxon>
        <taxon>Embryophyta</taxon>
        <taxon>Tracheophyta</taxon>
        <taxon>Spermatophyta</taxon>
        <taxon>Magnoliopsida</taxon>
        <taxon>eudicotyledons</taxon>
        <taxon>Gunneridae</taxon>
        <taxon>Pentapetalae</taxon>
        <taxon>rosids</taxon>
        <taxon>malvids</taxon>
        <taxon>Malvales</taxon>
        <taxon>Malvaceae</taxon>
        <taxon>Malvoideae</taxon>
        <taxon>Gossypium</taxon>
    </lineage>
</organism>
<keyword evidence="3" id="KW-1185">Reference proteome</keyword>
<evidence type="ECO:0000256" key="1">
    <source>
        <dbReference type="SAM" id="Phobius"/>
    </source>
</evidence>
<name>A0A7J9C3W9_GOSGO</name>
<dbReference type="AlphaFoldDB" id="A0A7J9C3W9"/>
<dbReference type="EMBL" id="JABEZY010000008">
    <property type="protein sequence ID" value="MBA0743126.1"/>
    <property type="molecule type" value="Genomic_DNA"/>
</dbReference>
<keyword evidence="1" id="KW-0472">Membrane</keyword>
<reference evidence="2 3" key="1">
    <citation type="journal article" date="2019" name="Genome Biol. Evol.">
        <title>Insights into the evolution of the New World diploid cottons (Gossypium, subgenus Houzingenia) based on genome sequencing.</title>
        <authorList>
            <person name="Grover C.E."/>
            <person name="Arick M.A. 2nd"/>
            <person name="Thrash A."/>
            <person name="Conover J.L."/>
            <person name="Sanders W.S."/>
            <person name="Peterson D.G."/>
            <person name="Frelichowski J.E."/>
            <person name="Scheffler J.A."/>
            <person name="Scheffler B.E."/>
            <person name="Wendel J.F."/>
        </authorList>
    </citation>
    <scope>NUCLEOTIDE SEQUENCE [LARGE SCALE GENOMIC DNA]</scope>
    <source>
        <strain evidence="2">5</strain>
        <tissue evidence="2">Leaf</tissue>
    </source>
</reference>
<accession>A0A7J9C3W9</accession>
<evidence type="ECO:0000313" key="3">
    <source>
        <dbReference type="Proteomes" id="UP000593579"/>
    </source>
</evidence>
<dbReference type="Proteomes" id="UP000593579">
    <property type="component" value="Unassembled WGS sequence"/>
</dbReference>
<keyword evidence="1" id="KW-1133">Transmembrane helix</keyword>